<protein>
    <recommendedName>
        <fullName evidence="1">GH29D-like beta-sandwich domain-containing protein</fullName>
    </recommendedName>
</protein>
<evidence type="ECO:0000313" key="3">
    <source>
        <dbReference type="Proteomes" id="UP000187412"/>
    </source>
</evidence>
<dbReference type="EMBL" id="MPTB01000190">
    <property type="protein sequence ID" value="OMD33586.1"/>
    <property type="molecule type" value="Genomic_DNA"/>
</dbReference>
<sequence>MAQVAAPTANPAGGEVASGTAVTLSSATSGAVIYYTTDGTTPTISSTLYSGAITLTGAKTIKAIAVKPGMTDSSVLSESYT</sequence>
<reference evidence="2 3" key="1">
    <citation type="submission" date="2016-10" db="EMBL/GenBank/DDBJ databases">
        <title>Paenibacillus species isolates.</title>
        <authorList>
            <person name="Beno S.M."/>
        </authorList>
    </citation>
    <scope>NUCLEOTIDE SEQUENCE [LARGE SCALE GENOMIC DNA]</scope>
    <source>
        <strain evidence="2 3">FSL H7-0744</strain>
    </source>
</reference>
<dbReference type="Proteomes" id="UP000187412">
    <property type="component" value="Unassembled WGS sequence"/>
</dbReference>
<evidence type="ECO:0000259" key="1">
    <source>
        <dbReference type="Pfam" id="PF13290"/>
    </source>
</evidence>
<accession>A0ABX3GML1</accession>
<gene>
    <name evidence="2" type="ORF">BSK56_33960</name>
</gene>
<feature type="domain" description="GH29D-like beta-sandwich" evidence="1">
    <location>
        <begin position="11"/>
        <end position="76"/>
    </location>
</feature>
<organism evidence="2 3">
    <name type="scientific">Paenibacillus borealis</name>
    <dbReference type="NCBI Taxonomy" id="160799"/>
    <lineage>
        <taxon>Bacteria</taxon>
        <taxon>Bacillati</taxon>
        <taxon>Bacillota</taxon>
        <taxon>Bacilli</taxon>
        <taxon>Bacillales</taxon>
        <taxon>Paenibacillaceae</taxon>
        <taxon>Paenibacillus</taxon>
    </lineage>
</organism>
<evidence type="ECO:0000313" key="2">
    <source>
        <dbReference type="EMBL" id="OMD33586.1"/>
    </source>
</evidence>
<dbReference type="InterPro" id="IPR059177">
    <property type="entry name" value="GH29D-like_dom"/>
</dbReference>
<name>A0ABX3GML1_PAEBO</name>
<keyword evidence="3" id="KW-1185">Reference proteome</keyword>
<feature type="non-terminal residue" evidence="2">
    <location>
        <position position="81"/>
    </location>
</feature>
<proteinExistence type="predicted"/>
<dbReference type="Pfam" id="PF13290">
    <property type="entry name" value="CHB_HEX_C_1"/>
    <property type="match status" value="1"/>
</dbReference>
<comment type="caution">
    <text evidence="2">The sequence shown here is derived from an EMBL/GenBank/DDBJ whole genome shotgun (WGS) entry which is preliminary data.</text>
</comment>